<sequence length="255" mass="27996">MRGGHPILNDLSFSIESAGTMTGLLGANGCGKTTLIRTICQDLPHSGSCKLNGSVLEGLSVRNLARQISYIPQQTGISISMSVLDVILMGFHPMLKLFEQPSAMMREQAYTALCQTGIENLADRDYLTLSGGQKQLAILARTLVENTSLLLLDEPDSSLDFPNRSSMLRLIAETTKNHNKTTLVCLHSPDLALQFCDQILLLKDGKVSACLHPKTDSDEQMEKAFAEIYGPVRLLRISKNQVEPDTQDRLVLLLL</sequence>
<dbReference type="EMBL" id="JAJEPU010000032">
    <property type="protein sequence ID" value="MCC2165345.1"/>
    <property type="molecule type" value="Genomic_DNA"/>
</dbReference>
<accession>A0AAE3DIS2</accession>
<organism evidence="4 5">
    <name type="scientific">Brotaphodocola catenula</name>
    <dbReference type="NCBI Taxonomy" id="2885361"/>
    <lineage>
        <taxon>Bacteria</taxon>
        <taxon>Bacillati</taxon>
        <taxon>Bacillota</taxon>
        <taxon>Clostridia</taxon>
        <taxon>Lachnospirales</taxon>
        <taxon>Lachnospiraceae</taxon>
        <taxon>Brotaphodocola</taxon>
    </lineage>
</organism>
<dbReference type="Pfam" id="PF00005">
    <property type="entry name" value="ABC_tran"/>
    <property type="match status" value="1"/>
</dbReference>
<keyword evidence="5" id="KW-1185">Reference proteome</keyword>
<evidence type="ECO:0000256" key="2">
    <source>
        <dbReference type="ARBA" id="ARBA00022840"/>
    </source>
</evidence>
<dbReference type="SUPFAM" id="SSF52540">
    <property type="entry name" value="P-loop containing nucleoside triphosphate hydrolases"/>
    <property type="match status" value="1"/>
</dbReference>
<gene>
    <name evidence="4" type="ORF">LKD32_10770</name>
</gene>
<dbReference type="GO" id="GO:0005524">
    <property type="term" value="F:ATP binding"/>
    <property type="evidence" value="ECO:0007669"/>
    <property type="project" value="UniProtKB-KW"/>
</dbReference>
<dbReference type="Proteomes" id="UP001198962">
    <property type="component" value="Unassembled WGS sequence"/>
</dbReference>
<reference evidence="4" key="1">
    <citation type="submission" date="2021-10" db="EMBL/GenBank/DDBJ databases">
        <title>Anaerobic single-cell dispensing facilitates the cultivation of human gut bacteria.</title>
        <authorList>
            <person name="Afrizal A."/>
        </authorList>
    </citation>
    <scope>NUCLEOTIDE SEQUENCE</scope>
    <source>
        <strain evidence="4">CLA-AA-H274</strain>
    </source>
</reference>
<evidence type="ECO:0000313" key="4">
    <source>
        <dbReference type="EMBL" id="MCC2165345.1"/>
    </source>
</evidence>
<comment type="caution">
    <text evidence="4">The sequence shown here is derived from an EMBL/GenBank/DDBJ whole genome shotgun (WGS) entry which is preliminary data.</text>
</comment>
<dbReference type="InterPro" id="IPR017871">
    <property type="entry name" value="ABC_transporter-like_CS"/>
</dbReference>
<evidence type="ECO:0000259" key="3">
    <source>
        <dbReference type="PROSITE" id="PS50893"/>
    </source>
</evidence>
<protein>
    <submittedName>
        <fullName evidence="4">ABC transporter ATP-binding protein</fullName>
    </submittedName>
</protein>
<keyword evidence="2 4" id="KW-0067">ATP-binding</keyword>
<dbReference type="RefSeq" id="WP_177976652.1">
    <property type="nucleotide sequence ID" value="NZ_JAJEPU010000032.1"/>
</dbReference>
<dbReference type="CDD" id="cd03214">
    <property type="entry name" value="ABC_Iron-Siderophores_B12_Hemin"/>
    <property type="match status" value="1"/>
</dbReference>
<dbReference type="PROSITE" id="PS00211">
    <property type="entry name" value="ABC_TRANSPORTER_1"/>
    <property type="match status" value="1"/>
</dbReference>
<dbReference type="PROSITE" id="PS50893">
    <property type="entry name" value="ABC_TRANSPORTER_2"/>
    <property type="match status" value="1"/>
</dbReference>
<dbReference type="InterPro" id="IPR003439">
    <property type="entry name" value="ABC_transporter-like_ATP-bd"/>
</dbReference>
<feature type="domain" description="ABC transporter" evidence="3">
    <location>
        <begin position="1"/>
        <end position="229"/>
    </location>
</feature>
<dbReference type="GO" id="GO:0016887">
    <property type="term" value="F:ATP hydrolysis activity"/>
    <property type="evidence" value="ECO:0007669"/>
    <property type="project" value="InterPro"/>
</dbReference>
<evidence type="ECO:0000256" key="1">
    <source>
        <dbReference type="ARBA" id="ARBA00022741"/>
    </source>
</evidence>
<proteinExistence type="predicted"/>
<keyword evidence="1" id="KW-0547">Nucleotide-binding</keyword>
<evidence type="ECO:0000313" key="5">
    <source>
        <dbReference type="Proteomes" id="UP001198962"/>
    </source>
</evidence>
<dbReference type="InterPro" id="IPR027417">
    <property type="entry name" value="P-loop_NTPase"/>
</dbReference>
<dbReference type="SMART" id="SM00382">
    <property type="entry name" value="AAA"/>
    <property type="match status" value="1"/>
</dbReference>
<dbReference type="PANTHER" id="PTHR42794:SF2">
    <property type="entry name" value="ABC TRANSPORTER ATP-BINDING PROTEIN"/>
    <property type="match status" value="1"/>
</dbReference>
<dbReference type="Gene3D" id="3.40.50.300">
    <property type="entry name" value="P-loop containing nucleotide triphosphate hydrolases"/>
    <property type="match status" value="1"/>
</dbReference>
<dbReference type="InterPro" id="IPR003593">
    <property type="entry name" value="AAA+_ATPase"/>
</dbReference>
<dbReference type="PANTHER" id="PTHR42794">
    <property type="entry name" value="HEMIN IMPORT ATP-BINDING PROTEIN HMUV"/>
    <property type="match status" value="1"/>
</dbReference>
<dbReference type="AlphaFoldDB" id="A0AAE3DIS2"/>
<name>A0AAE3DIS2_9FIRM</name>